<dbReference type="Proteomes" id="UP001549104">
    <property type="component" value="Unassembled WGS sequence"/>
</dbReference>
<dbReference type="Pfam" id="PF12691">
    <property type="entry name" value="Phage_tail_terminator_6"/>
    <property type="match status" value="1"/>
</dbReference>
<reference evidence="1 2" key="1">
    <citation type="submission" date="2024-06" db="EMBL/GenBank/DDBJ databases">
        <title>Sorghum-associated microbial communities from plants grown in Nebraska, USA.</title>
        <authorList>
            <person name="Schachtman D."/>
        </authorList>
    </citation>
    <scope>NUCLEOTIDE SEQUENCE [LARGE SCALE GENOMIC DNA]</scope>
    <source>
        <strain evidence="1 2">1288</strain>
    </source>
</reference>
<keyword evidence="2" id="KW-1185">Reference proteome</keyword>
<organism evidence="1 2">
    <name type="scientific">Sporosarcina psychrophila</name>
    <name type="common">Bacillus psychrophilus</name>
    <dbReference type="NCBI Taxonomy" id="1476"/>
    <lineage>
        <taxon>Bacteria</taxon>
        <taxon>Bacillati</taxon>
        <taxon>Bacillota</taxon>
        <taxon>Bacilli</taxon>
        <taxon>Bacillales</taxon>
        <taxon>Caryophanaceae</taxon>
        <taxon>Sporosarcina</taxon>
    </lineage>
</organism>
<evidence type="ECO:0000313" key="2">
    <source>
        <dbReference type="Proteomes" id="UP001549104"/>
    </source>
</evidence>
<comment type="caution">
    <text evidence="1">The sequence shown here is derived from an EMBL/GenBank/DDBJ whole genome shotgun (WGS) entry which is preliminary data.</text>
</comment>
<sequence length="132" mass="15248">MDFMERLCDKINSFPGLQIPCKLGYLGASESFVLYPLPGSRVTQEYMDGTTDQQLNYEIAFKSKFQNKINDTLWSVQTELEKTKKIISGNGSFEFDELVITNKPFINQIDEQGWFVFLLNVQAKITVFKEEK</sequence>
<evidence type="ECO:0000313" key="1">
    <source>
        <dbReference type="EMBL" id="MET3658384.1"/>
    </source>
</evidence>
<dbReference type="EMBL" id="JBEPME010000005">
    <property type="protein sequence ID" value="MET3658384.1"/>
    <property type="molecule type" value="Genomic_DNA"/>
</dbReference>
<accession>A0ABV2KE62</accession>
<dbReference type="RefSeq" id="WP_354314021.1">
    <property type="nucleotide sequence ID" value="NZ_JBEPME010000005.1"/>
</dbReference>
<name>A0ABV2KE62_SPOPS</name>
<gene>
    <name evidence="1" type="ORF">ABIC55_003501</name>
</gene>
<protein>
    <recommendedName>
        <fullName evidence="3">Capsid protein</fullName>
    </recommendedName>
</protein>
<proteinExistence type="predicted"/>
<evidence type="ECO:0008006" key="3">
    <source>
        <dbReference type="Google" id="ProtNLM"/>
    </source>
</evidence>
<dbReference type="InterPro" id="IPR024411">
    <property type="entry name" value="Tail_terminator_phage"/>
</dbReference>